<feature type="signal peptide" evidence="1">
    <location>
        <begin position="1"/>
        <end position="19"/>
    </location>
</feature>
<keyword evidence="1" id="KW-0732">Signal</keyword>
<dbReference type="EMBL" id="JAGIOL010000001">
    <property type="protein sequence ID" value="MBP2435833.1"/>
    <property type="molecule type" value="Genomic_DNA"/>
</dbReference>
<proteinExistence type="predicted"/>
<evidence type="ECO:0008006" key="4">
    <source>
        <dbReference type="Google" id="ProtNLM"/>
    </source>
</evidence>
<evidence type="ECO:0000313" key="2">
    <source>
        <dbReference type="EMBL" id="MBP2435833.1"/>
    </source>
</evidence>
<accession>A0ABS4ZFP8</accession>
<organism evidence="2 3">
    <name type="scientific">Microbacterium amylolyticum</name>
    <dbReference type="NCBI Taxonomy" id="936337"/>
    <lineage>
        <taxon>Bacteria</taxon>
        <taxon>Bacillati</taxon>
        <taxon>Actinomycetota</taxon>
        <taxon>Actinomycetes</taxon>
        <taxon>Micrococcales</taxon>
        <taxon>Microbacteriaceae</taxon>
        <taxon>Microbacterium</taxon>
    </lineage>
</organism>
<reference evidence="2 3" key="1">
    <citation type="submission" date="2021-03" db="EMBL/GenBank/DDBJ databases">
        <title>Sequencing the genomes of 1000 actinobacteria strains.</title>
        <authorList>
            <person name="Klenk H.-P."/>
        </authorList>
    </citation>
    <scope>NUCLEOTIDE SEQUENCE [LARGE SCALE GENOMIC DNA]</scope>
    <source>
        <strain evidence="2 3">DSM 24221</strain>
    </source>
</reference>
<comment type="caution">
    <text evidence="2">The sequence shown here is derived from an EMBL/GenBank/DDBJ whole genome shotgun (WGS) entry which is preliminary data.</text>
</comment>
<dbReference type="RefSeq" id="WP_165131813.1">
    <property type="nucleotide sequence ID" value="NZ_CP049253.1"/>
</dbReference>
<protein>
    <recommendedName>
        <fullName evidence="4">Lipoprotein</fullName>
    </recommendedName>
</protein>
<keyword evidence="3" id="KW-1185">Reference proteome</keyword>
<feature type="chain" id="PRO_5047368920" description="Lipoprotein" evidence="1">
    <location>
        <begin position="20"/>
        <end position="166"/>
    </location>
</feature>
<gene>
    <name evidence="2" type="ORF">JOF34_000419</name>
</gene>
<dbReference type="PROSITE" id="PS51257">
    <property type="entry name" value="PROKAR_LIPOPROTEIN"/>
    <property type="match status" value="1"/>
</dbReference>
<name>A0ABS4ZFP8_9MICO</name>
<dbReference type="Proteomes" id="UP001519362">
    <property type="component" value="Unassembled WGS sequence"/>
</dbReference>
<evidence type="ECO:0000256" key="1">
    <source>
        <dbReference type="SAM" id="SignalP"/>
    </source>
</evidence>
<sequence>MRKILVASSSLVLASALLASCASEEPQNDAPVEWTEESAFAAAEETYRAFIEATMPYGDELALEYLAGDFRAREAQAMQEYRERGIELSGESIVTSFDGVDFSLIGGSASVTAHACHDDSDTWIKLPDGEPESAREEPLYQAEIEFVSVDGELRITSMTERAEPKC</sequence>
<evidence type="ECO:0000313" key="3">
    <source>
        <dbReference type="Proteomes" id="UP001519362"/>
    </source>
</evidence>